<dbReference type="InParanoid" id="A0A163JE26"/>
<feature type="region of interest" description="Disordered" evidence="1">
    <location>
        <begin position="198"/>
        <end position="226"/>
    </location>
</feature>
<organism evidence="2">
    <name type="scientific">Absidia glauca</name>
    <name type="common">Pin mould</name>
    <dbReference type="NCBI Taxonomy" id="4829"/>
    <lineage>
        <taxon>Eukaryota</taxon>
        <taxon>Fungi</taxon>
        <taxon>Fungi incertae sedis</taxon>
        <taxon>Mucoromycota</taxon>
        <taxon>Mucoromycotina</taxon>
        <taxon>Mucoromycetes</taxon>
        <taxon>Mucorales</taxon>
        <taxon>Cunninghamellaceae</taxon>
        <taxon>Absidia</taxon>
    </lineage>
</organism>
<feature type="region of interest" description="Disordered" evidence="1">
    <location>
        <begin position="1"/>
        <end position="20"/>
    </location>
</feature>
<proteinExistence type="predicted"/>
<reference evidence="2" key="1">
    <citation type="submission" date="2016-04" db="EMBL/GenBank/DDBJ databases">
        <authorList>
            <person name="Evans L.H."/>
            <person name="Alamgir A."/>
            <person name="Owens N."/>
            <person name="Weber N.D."/>
            <person name="Virtaneva K."/>
            <person name="Barbian K."/>
            <person name="Babar A."/>
            <person name="Rosenke K."/>
        </authorList>
    </citation>
    <scope>NUCLEOTIDE SEQUENCE [LARGE SCALE GENOMIC DNA]</scope>
    <source>
        <strain evidence="2">CBS 101.48</strain>
    </source>
</reference>
<dbReference type="AlphaFoldDB" id="A0A163JE26"/>
<evidence type="ECO:0000313" key="2">
    <source>
        <dbReference type="EMBL" id="SAM00821.1"/>
    </source>
</evidence>
<gene>
    <name evidence="2" type="primary">ABSGL_06546.1 scaffold 8371</name>
</gene>
<name>A0A163JE26_ABSGL</name>
<accession>A0A163JE26</accession>
<feature type="compositionally biased region" description="Low complexity" evidence="1">
    <location>
        <begin position="198"/>
        <end position="212"/>
    </location>
</feature>
<dbReference type="OrthoDB" id="2291072at2759"/>
<keyword evidence="3" id="KW-1185">Reference proteome</keyword>
<feature type="region of interest" description="Disordered" evidence="1">
    <location>
        <begin position="347"/>
        <end position="382"/>
    </location>
</feature>
<dbReference type="Proteomes" id="UP000078561">
    <property type="component" value="Unassembled WGS sequence"/>
</dbReference>
<evidence type="ECO:0000256" key="1">
    <source>
        <dbReference type="SAM" id="MobiDB-lite"/>
    </source>
</evidence>
<evidence type="ECO:0000313" key="3">
    <source>
        <dbReference type="Proteomes" id="UP000078561"/>
    </source>
</evidence>
<dbReference type="EMBL" id="LT553422">
    <property type="protein sequence ID" value="SAM00821.1"/>
    <property type="molecule type" value="Genomic_DNA"/>
</dbReference>
<sequence>MLNEGLTDYPLMGTNDPASTSDRSIQKWVNMVNRCLEQQWKDSQDLLGCTKALMNSGHLNKQSDIVKELRHLGLGMMQRSIHLRQELVDNAYLTELPPTSQNEHHHPSRNPYADFTNSASNPDKSFLSRQDNSWLSFSSSPDSATYEPFLSKTSKSNRQSAIQKGKGFMSKCSAKEGYSPFTLHSKLWQQDHQQQTCQSSSSLSSSTVSSSDSNHHHLLTSKTTPSPLSPALCDLSRHHGNHSTSDCIPACAYNYYPQTSSSSTPAPTPTPAPITQCQQCCFCLSSKSNQETTPTIDSASSTPLDSPFTTAAIHYDSGAVASSRLTSSSSPLLRKIIKSPSILIPTRTSSSPLNATTTPHTHSLASHITPSTPSASSSMVHTMSTKFHFKRSETSTGLASSSSSSLENASSSRFVRSLMARKVSFPTLFTPKKVHPYSPNMDTIETSSSFL</sequence>
<feature type="region of interest" description="Disordered" evidence="1">
    <location>
        <begin position="97"/>
        <end position="123"/>
    </location>
</feature>
<protein>
    <submittedName>
        <fullName evidence="2">Uncharacterized protein</fullName>
    </submittedName>
</protein>